<feature type="binding site" evidence="4">
    <location>
        <position position="70"/>
    </location>
    <ligand>
        <name>tRNA</name>
        <dbReference type="ChEBI" id="CHEBI:17843"/>
    </ligand>
</feature>
<dbReference type="GO" id="GO:0005737">
    <property type="term" value="C:cytoplasm"/>
    <property type="evidence" value="ECO:0007669"/>
    <property type="project" value="UniProtKB-SubCell"/>
</dbReference>
<accession>A0A2N1UP14</accession>
<name>A0A2N1UP14_9BACT</name>
<feature type="binding site" evidence="4">
    <location>
        <position position="68"/>
    </location>
    <ligand>
        <name>tRNA</name>
        <dbReference type="ChEBI" id="CHEBI:17843"/>
    </ligand>
</feature>
<dbReference type="Proteomes" id="UP000233414">
    <property type="component" value="Unassembled WGS sequence"/>
</dbReference>
<comment type="function">
    <text evidence="4">Catalyzes the release of premature peptidyl moieties from peptidyl-tRNA molecules trapped in stalled 50S ribosomal subunits, and thus maintains levels of free tRNAs and 50S ribosomes.</text>
</comment>
<dbReference type="GO" id="GO:0072344">
    <property type="term" value="P:rescue of stalled ribosome"/>
    <property type="evidence" value="ECO:0007669"/>
    <property type="project" value="UniProtKB-UniRule"/>
</dbReference>
<protein>
    <recommendedName>
        <fullName evidence="4">Peptidyl-tRNA hydrolase</fullName>
        <shortName evidence="4">Pth</shortName>
        <ecNumber evidence="4">3.1.1.29</ecNumber>
    </recommendedName>
</protein>
<evidence type="ECO:0000313" key="5">
    <source>
        <dbReference type="EMBL" id="PKL72600.1"/>
    </source>
</evidence>
<dbReference type="InterPro" id="IPR001328">
    <property type="entry name" value="Pept_tRNA_hydro"/>
</dbReference>
<dbReference type="InterPro" id="IPR036416">
    <property type="entry name" value="Pept_tRNA_hydro_sf"/>
</dbReference>
<proteinExistence type="inferred from homology"/>
<evidence type="ECO:0000256" key="1">
    <source>
        <dbReference type="ARBA" id="ARBA00022555"/>
    </source>
</evidence>
<comment type="caution">
    <text evidence="5">The sequence shown here is derived from an EMBL/GenBank/DDBJ whole genome shotgun (WGS) entry which is preliminary data.</text>
</comment>
<organism evidence="5 6">
    <name type="scientific">Candidatus Kuenenbacteria bacterium HGW-Kuenenbacteria-1</name>
    <dbReference type="NCBI Taxonomy" id="2013812"/>
    <lineage>
        <taxon>Bacteria</taxon>
        <taxon>Candidatus Kueneniibacteriota</taxon>
    </lineage>
</organism>
<evidence type="ECO:0000256" key="2">
    <source>
        <dbReference type="ARBA" id="ARBA00022801"/>
    </source>
</evidence>
<comment type="catalytic activity">
    <reaction evidence="4">
        <text>an N-acyl-L-alpha-aminoacyl-tRNA + H2O = an N-acyl-L-amino acid + a tRNA + H(+)</text>
        <dbReference type="Rhea" id="RHEA:54448"/>
        <dbReference type="Rhea" id="RHEA-COMP:10123"/>
        <dbReference type="Rhea" id="RHEA-COMP:13883"/>
        <dbReference type="ChEBI" id="CHEBI:15377"/>
        <dbReference type="ChEBI" id="CHEBI:15378"/>
        <dbReference type="ChEBI" id="CHEBI:59874"/>
        <dbReference type="ChEBI" id="CHEBI:78442"/>
        <dbReference type="ChEBI" id="CHEBI:138191"/>
        <dbReference type="EC" id="3.1.1.29"/>
    </reaction>
</comment>
<evidence type="ECO:0000313" key="6">
    <source>
        <dbReference type="Proteomes" id="UP000233414"/>
    </source>
</evidence>
<dbReference type="GO" id="GO:0000049">
    <property type="term" value="F:tRNA binding"/>
    <property type="evidence" value="ECO:0007669"/>
    <property type="project" value="UniProtKB-UniRule"/>
</dbReference>
<dbReference type="AlphaFoldDB" id="A0A2N1UP14"/>
<comment type="similarity">
    <text evidence="4">Belongs to the PTH family.</text>
</comment>
<dbReference type="NCBIfam" id="TIGR00447">
    <property type="entry name" value="pth"/>
    <property type="match status" value="1"/>
</dbReference>
<dbReference type="HAMAP" id="MF_00083">
    <property type="entry name" value="Pept_tRNA_hydro_bact"/>
    <property type="match status" value="1"/>
</dbReference>
<dbReference type="PANTHER" id="PTHR17224">
    <property type="entry name" value="PEPTIDYL-TRNA HYDROLASE"/>
    <property type="match status" value="1"/>
</dbReference>
<dbReference type="SUPFAM" id="SSF53178">
    <property type="entry name" value="Peptidyl-tRNA hydrolase-like"/>
    <property type="match status" value="1"/>
</dbReference>
<dbReference type="PANTHER" id="PTHR17224:SF1">
    <property type="entry name" value="PEPTIDYL-TRNA HYDROLASE"/>
    <property type="match status" value="1"/>
</dbReference>
<dbReference type="EMBL" id="PGYQ01000002">
    <property type="protein sequence ID" value="PKL72600.1"/>
    <property type="molecule type" value="Genomic_DNA"/>
</dbReference>
<evidence type="ECO:0000256" key="4">
    <source>
        <dbReference type="HAMAP-Rule" id="MF_00083"/>
    </source>
</evidence>
<dbReference type="EC" id="3.1.1.29" evidence="4"/>
<dbReference type="Gene3D" id="3.40.50.1470">
    <property type="entry name" value="Peptidyl-tRNA hydrolase"/>
    <property type="match status" value="1"/>
</dbReference>
<comment type="caution">
    <text evidence="4">Lacks conserved residue(s) required for the propagation of feature annotation.</text>
</comment>
<keyword evidence="3 4" id="KW-0694">RNA-binding</keyword>
<feature type="site" description="Discriminates between blocked and unblocked aminoacyl-tRNA" evidence="4">
    <location>
        <position position="9"/>
    </location>
</feature>
<feature type="binding site" evidence="4">
    <location>
        <position position="14"/>
    </location>
    <ligand>
        <name>tRNA</name>
        <dbReference type="ChEBI" id="CHEBI:17843"/>
    </ligand>
</feature>
<comment type="subunit">
    <text evidence="4">Monomer.</text>
</comment>
<comment type="function">
    <text evidence="4">Hydrolyzes ribosome-free peptidyl-tRNAs (with 1 or more amino acids incorporated), which drop off the ribosome during protein synthesis, or as a result of ribosome stalling.</text>
</comment>
<dbReference type="GO" id="GO:0006515">
    <property type="term" value="P:protein quality control for misfolded or incompletely synthesized proteins"/>
    <property type="evidence" value="ECO:0007669"/>
    <property type="project" value="UniProtKB-UniRule"/>
</dbReference>
<keyword evidence="2 4" id="KW-0378">Hydrolase</keyword>
<evidence type="ECO:0000256" key="3">
    <source>
        <dbReference type="ARBA" id="ARBA00022884"/>
    </source>
</evidence>
<keyword evidence="4" id="KW-0963">Cytoplasm</keyword>
<reference evidence="5 6" key="1">
    <citation type="journal article" date="2017" name="ISME J.">
        <title>Potential for microbial H2 and metal transformations associated with novel bacteria and archaea in deep terrestrial subsurface sediments.</title>
        <authorList>
            <person name="Hernsdorf A.W."/>
            <person name="Amano Y."/>
            <person name="Miyakawa K."/>
            <person name="Ise K."/>
            <person name="Suzuki Y."/>
            <person name="Anantharaman K."/>
            <person name="Probst A."/>
            <person name="Burstein D."/>
            <person name="Thomas B.C."/>
            <person name="Banfield J.F."/>
        </authorList>
    </citation>
    <scope>NUCLEOTIDE SEQUENCE [LARGE SCALE GENOMIC DNA]</scope>
    <source>
        <strain evidence="5">HGW-Kuenenbacteria-1</strain>
    </source>
</reference>
<feature type="site" description="Stabilizes the basic form of H active site to accept a proton" evidence="4">
    <location>
        <position position="95"/>
    </location>
</feature>
<sequence length="188" mass="21656">MKIIVGLGNPGKEYEKTRHNCGFMAIYNLQKTLNENFDNFKFNKKFDALISQGDFNKEKIVLAMPQTFMNNSGKSVSALMNYYKLNSSDLFIINDDIDLPIIKIKISKNINSAGHKGVQSIIDYLETKAFIRFRIGIKPIHIYNTKEFVLQEFTKEQEKNISENLEKITLAIKMTLKEGINNAMNKYN</sequence>
<comment type="subcellular location">
    <subcellularLocation>
        <location evidence="4">Cytoplasm</location>
    </subcellularLocation>
</comment>
<feature type="active site" description="Proton acceptor" evidence="4">
    <location>
        <position position="19"/>
    </location>
</feature>
<dbReference type="Pfam" id="PF01195">
    <property type="entry name" value="Pept_tRNA_hydro"/>
    <property type="match status" value="1"/>
</dbReference>
<keyword evidence="1 4" id="KW-0820">tRNA-binding</keyword>
<dbReference type="GO" id="GO:0004045">
    <property type="term" value="F:peptidyl-tRNA hydrolase activity"/>
    <property type="evidence" value="ECO:0007669"/>
    <property type="project" value="UniProtKB-UniRule"/>
</dbReference>
<gene>
    <name evidence="4" type="primary">pth</name>
    <name evidence="5" type="ORF">CVV26_01150</name>
</gene>
<dbReference type="CDD" id="cd00462">
    <property type="entry name" value="PTH"/>
    <property type="match status" value="1"/>
</dbReference>